<feature type="compositionally biased region" description="Low complexity" evidence="1">
    <location>
        <begin position="606"/>
        <end position="623"/>
    </location>
</feature>
<dbReference type="AlphaFoldDB" id="D8U138"/>
<feature type="compositionally biased region" description="Pro residues" evidence="1">
    <location>
        <begin position="596"/>
        <end position="605"/>
    </location>
</feature>
<feature type="compositionally biased region" description="Basic and acidic residues" evidence="1">
    <location>
        <begin position="516"/>
        <end position="533"/>
    </location>
</feature>
<dbReference type="Proteomes" id="UP000001058">
    <property type="component" value="Unassembled WGS sequence"/>
</dbReference>
<evidence type="ECO:0000313" key="3">
    <source>
        <dbReference type="Proteomes" id="UP000001058"/>
    </source>
</evidence>
<reference evidence="2 3" key="1">
    <citation type="journal article" date="2010" name="Science">
        <title>Genomic analysis of organismal complexity in the multicellular green alga Volvox carteri.</title>
        <authorList>
            <person name="Prochnik S.E."/>
            <person name="Umen J."/>
            <person name="Nedelcu A.M."/>
            <person name="Hallmann A."/>
            <person name="Miller S.M."/>
            <person name="Nishii I."/>
            <person name="Ferris P."/>
            <person name="Kuo A."/>
            <person name="Mitros T."/>
            <person name="Fritz-Laylin L.K."/>
            <person name="Hellsten U."/>
            <person name="Chapman J."/>
            <person name="Simakov O."/>
            <person name="Rensing S.A."/>
            <person name="Terry A."/>
            <person name="Pangilinan J."/>
            <person name="Kapitonov V."/>
            <person name="Jurka J."/>
            <person name="Salamov A."/>
            <person name="Shapiro H."/>
            <person name="Schmutz J."/>
            <person name="Grimwood J."/>
            <person name="Lindquist E."/>
            <person name="Lucas S."/>
            <person name="Grigoriev I.V."/>
            <person name="Schmitt R."/>
            <person name="Kirk D."/>
            <person name="Rokhsar D.S."/>
        </authorList>
    </citation>
    <scope>NUCLEOTIDE SEQUENCE [LARGE SCALE GENOMIC DNA]</scope>
    <source>
        <strain evidence="3">f. Nagariensis / Eve</strain>
    </source>
</reference>
<proteinExistence type="predicted"/>
<feature type="region of interest" description="Disordered" evidence="1">
    <location>
        <begin position="232"/>
        <end position="252"/>
    </location>
</feature>
<feature type="region of interest" description="Disordered" evidence="1">
    <location>
        <begin position="516"/>
        <end position="576"/>
    </location>
</feature>
<dbReference type="OrthoDB" id="547420at2759"/>
<dbReference type="STRING" id="3068.D8U138"/>
<dbReference type="RefSeq" id="XP_002952348.1">
    <property type="nucleotide sequence ID" value="XM_002952302.1"/>
</dbReference>
<evidence type="ECO:0000256" key="1">
    <source>
        <dbReference type="SAM" id="MobiDB-lite"/>
    </source>
</evidence>
<protein>
    <submittedName>
        <fullName evidence="2">Uncharacterized protein</fullName>
    </submittedName>
</protein>
<organism evidence="3">
    <name type="scientific">Volvox carteri f. nagariensis</name>
    <dbReference type="NCBI Taxonomy" id="3068"/>
    <lineage>
        <taxon>Eukaryota</taxon>
        <taxon>Viridiplantae</taxon>
        <taxon>Chlorophyta</taxon>
        <taxon>core chlorophytes</taxon>
        <taxon>Chlorophyceae</taxon>
        <taxon>CS clade</taxon>
        <taxon>Chlamydomonadales</taxon>
        <taxon>Volvocaceae</taxon>
        <taxon>Volvox</taxon>
    </lineage>
</organism>
<dbReference type="EMBL" id="GL378350">
    <property type="protein sequence ID" value="EFJ46491.1"/>
    <property type="molecule type" value="Genomic_DNA"/>
</dbReference>
<feature type="compositionally biased region" description="Basic residues" evidence="1">
    <location>
        <begin position="534"/>
        <end position="547"/>
    </location>
</feature>
<dbReference type="InParanoid" id="D8U138"/>
<feature type="region of interest" description="Disordered" evidence="1">
    <location>
        <begin position="640"/>
        <end position="662"/>
    </location>
</feature>
<feature type="compositionally biased region" description="Polar residues" evidence="1">
    <location>
        <begin position="565"/>
        <end position="576"/>
    </location>
</feature>
<dbReference type="KEGG" id="vcn:VOLCADRAFT_93011"/>
<dbReference type="GeneID" id="9628672"/>
<name>D8U138_VOLCA</name>
<feature type="region of interest" description="Disordered" evidence="1">
    <location>
        <begin position="590"/>
        <end position="623"/>
    </location>
</feature>
<evidence type="ECO:0000313" key="2">
    <source>
        <dbReference type="EMBL" id="EFJ46491.1"/>
    </source>
</evidence>
<sequence length="690" mass="73715">MTCSVLPRKRILMLCCHPLHHCLPHCFPPAWRDLLNEIAKLADLSFAGVPSNSSGSGSSEDSGGDFNLSSLSSLNSLSLNEVGLLMVEDIVSRMSQHWRRAVSQGVQPVHEAAPQLPRDPALNRLGGDLPVLGSLSTVQDGMDASGEAGADVVDAADLEGGDLNPEAGPLPLNRTHHRVPPAAQSVDGMKILQLPPPFTHGAPGDPGGEGTPVQSLLLTLSDDMIHNFATVGSSSGEIRGDEGSSGSRRGRGLLQGPTGGMGGNPMYANAFRLVFGNFFDFVEGARRFIATLAGEARSLLINIHWIRDLAILATAPLDNIINSNWLPLPQSIGQLRSLFETALNDYCTPESLRPSRLVLGEYRRPTFSLAILPALCTISVDDTGRRSIDWERCTPARLRVTITPGSYTGAYYTAPVYTGKVCRYSRAFGTDKTYQTGGGPNSYTFRRSARALFLLPVLNQFFVRGLFTPFVADNLRFGNVTGGPVLDVISADRPTTADGSNAAFILRTPTETAKADERLKKKLIPIRDDEPKRYVPKQHPQRNRGHSRGSAEMHGASAAGGKAQVATTADTSGAQQRTAEALLQQPQRLQRTQPKPLQPPQPAPAPQDSSTAAIGQAAAAGDVSAQTVVPAVVPYHGKRTMAPEAADKEALSSKSGARPPREAAPAAAWNLTYTEWLLDVVDRAFGTSGV</sequence>
<keyword evidence="3" id="KW-1185">Reference proteome</keyword>
<accession>D8U138</accession>
<gene>
    <name evidence="2" type="ORF">VOLCADRAFT_93011</name>
</gene>